<evidence type="ECO:0000256" key="2">
    <source>
        <dbReference type="ARBA" id="ARBA00022475"/>
    </source>
</evidence>
<dbReference type="Gene3D" id="3.40.50.11690">
    <property type="entry name" value="Cell division protein FtsQ/DivIB"/>
    <property type="match status" value="1"/>
</dbReference>
<feature type="domain" description="POTRA" evidence="9">
    <location>
        <begin position="35"/>
        <end position="103"/>
    </location>
</feature>
<evidence type="ECO:0000259" key="9">
    <source>
        <dbReference type="PROSITE" id="PS51779"/>
    </source>
</evidence>
<keyword evidence="8" id="KW-0131">Cell cycle</keyword>
<protein>
    <submittedName>
        <fullName evidence="10">Cell division protein FtsQ/DivIB</fullName>
    </submittedName>
</protein>
<comment type="subcellular location">
    <subcellularLocation>
        <location evidence="1">Membrane</location>
    </subcellularLocation>
</comment>
<keyword evidence="11" id="KW-1185">Reference proteome</keyword>
<dbReference type="RefSeq" id="WP_237855740.1">
    <property type="nucleotide sequence ID" value="NZ_JAKLWS010000031.1"/>
</dbReference>
<dbReference type="InterPro" id="IPR026579">
    <property type="entry name" value="FtsQ"/>
</dbReference>
<dbReference type="PROSITE" id="PS51779">
    <property type="entry name" value="POTRA"/>
    <property type="match status" value="1"/>
</dbReference>
<evidence type="ECO:0000313" key="10">
    <source>
        <dbReference type="EMBL" id="MCG2590357.1"/>
    </source>
</evidence>
<evidence type="ECO:0000256" key="4">
    <source>
        <dbReference type="ARBA" id="ARBA00022618"/>
    </source>
</evidence>
<dbReference type="InterPro" id="IPR005548">
    <property type="entry name" value="Cell_div_FtsQ/DivIB_C"/>
</dbReference>
<organism evidence="10 11">
    <name type="scientific">Rhodohalobacter sulfatireducens</name>
    <dbReference type="NCBI Taxonomy" id="2911366"/>
    <lineage>
        <taxon>Bacteria</taxon>
        <taxon>Pseudomonadati</taxon>
        <taxon>Balneolota</taxon>
        <taxon>Balneolia</taxon>
        <taxon>Balneolales</taxon>
        <taxon>Balneolaceae</taxon>
        <taxon>Rhodohalobacter</taxon>
    </lineage>
</organism>
<dbReference type="PANTHER" id="PTHR35851:SF1">
    <property type="entry name" value="CELL DIVISION PROTEIN FTSQ"/>
    <property type="match status" value="1"/>
</dbReference>
<evidence type="ECO:0000256" key="7">
    <source>
        <dbReference type="ARBA" id="ARBA00023136"/>
    </source>
</evidence>
<dbReference type="InterPro" id="IPR034746">
    <property type="entry name" value="POTRA"/>
</dbReference>
<keyword evidence="4 10" id="KW-0132">Cell division</keyword>
<proteinExistence type="predicted"/>
<gene>
    <name evidence="10" type="ORF">L6773_17405</name>
</gene>
<dbReference type="PANTHER" id="PTHR35851">
    <property type="entry name" value="CELL DIVISION PROTEIN FTSQ"/>
    <property type="match status" value="1"/>
</dbReference>
<dbReference type="InterPro" id="IPR013685">
    <property type="entry name" value="POTRA_FtsQ_type"/>
</dbReference>
<dbReference type="GO" id="GO:0051301">
    <property type="term" value="P:cell division"/>
    <property type="evidence" value="ECO:0007669"/>
    <property type="project" value="UniProtKB-KW"/>
</dbReference>
<dbReference type="Proteomes" id="UP001165366">
    <property type="component" value="Unassembled WGS sequence"/>
</dbReference>
<keyword evidence="7" id="KW-0472">Membrane</keyword>
<accession>A0ABS9KHM6</accession>
<keyword evidence="3" id="KW-0997">Cell inner membrane</keyword>
<keyword evidence="5" id="KW-0812">Transmembrane</keyword>
<evidence type="ECO:0000256" key="6">
    <source>
        <dbReference type="ARBA" id="ARBA00022989"/>
    </source>
</evidence>
<reference evidence="10" key="2">
    <citation type="submission" date="2024-05" db="EMBL/GenBank/DDBJ databases">
        <title>Rhodohalobacter halophilus gen. nov., sp. nov., a moderately halophilic member of the family Balneolaceae.</title>
        <authorList>
            <person name="Xia J."/>
        </authorList>
    </citation>
    <scope>NUCLEOTIDE SEQUENCE</scope>
    <source>
        <strain evidence="10">WB101</strain>
    </source>
</reference>
<name>A0ABS9KHM6_9BACT</name>
<dbReference type="InterPro" id="IPR045335">
    <property type="entry name" value="FtsQ_C_sf"/>
</dbReference>
<reference evidence="10" key="1">
    <citation type="submission" date="2022-01" db="EMBL/GenBank/DDBJ databases">
        <authorList>
            <person name="Wang Y."/>
        </authorList>
    </citation>
    <scope>NUCLEOTIDE SEQUENCE</scope>
    <source>
        <strain evidence="10">WB101</strain>
    </source>
</reference>
<sequence>MAKISSILKNTVWIVLTLALFTSAVLAGLYLENNMRIEEVKFEGNHYTDLESLEEALELPIGMLADSVSYDSLFMDLKALPYVEDATVSMGILGTLTFKVTEREPFAMLVDGNRRVYVAQGGIKLPVIPEKVKDVPLVYGFSARSLSDTLKSDSYRQVEDFLIAARKNEIGWVTISEVSWNESEGVVALTYENGVKLLFGNDQFEEKMKNWDAFYTEVISKKGMAAFTSIDLRFEDQIVTRNS</sequence>
<evidence type="ECO:0000256" key="1">
    <source>
        <dbReference type="ARBA" id="ARBA00004370"/>
    </source>
</evidence>
<dbReference type="Pfam" id="PF03799">
    <property type="entry name" value="FtsQ_DivIB_C"/>
    <property type="match status" value="1"/>
</dbReference>
<dbReference type="EMBL" id="JAKLWS010000031">
    <property type="protein sequence ID" value="MCG2590357.1"/>
    <property type="molecule type" value="Genomic_DNA"/>
</dbReference>
<comment type="caution">
    <text evidence="10">The sequence shown here is derived from an EMBL/GenBank/DDBJ whole genome shotgun (WGS) entry which is preliminary data.</text>
</comment>
<keyword evidence="2" id="KW-1003">Cell membrane</keyword>
<evidence type="ECO:0000313" key="11">
    <source>
        <dbReference type="Proteomes" id="UP001165366"/>
    </source>
</evidence>
<dbReference type="Pfam" id="PF08478">
    <property type="entry name" value="POTRA_1"/>
    <property type="match status" value="1"/>
</dbReference>
<evidence type="ECO:0000256" key="8">
    <source>
        <dbReference type="ARBA" id="ARBA00023306"/>
    </source>
</evidence>
<evidence type="ECO:0000256" key="3">
    <source>
        <dbReference type="ARBA" id="ARBA00022519"/>
    </source>
</evidence>
<keyword evidence="6" id="KW-1133">Transmembrane helix</keyword>
<evidence type="ECO:0000256" key="5">
    <source>
        <dbReference type="ARBA" id="ARBA00022692"/>
    </source>
</evidence>